<keyword evidence="1" id="KW-0732">Signal</keyword>
<protein>
    <recommendedName>
        <fullName evidence="4">Beta/gamma crystallin</fullName>
    </recommendedName>
</protein>
<dbReference type="AlphaFoldDB" id="A0A4R6JZ30"/>
<evidence type="ECO:0008006" key="4">
    <source>
        <dbReference type="Google" id="ProtNLM"/>
    </source>
</evidence>
<dbReference type="EMBL" id="SNWR01000001">
    <property type="protein sequence ID" value="TDO42039.1"/>
    <property type="molecule type" value="Genomic_DNA"/>
</dbReference>
<feature type="chain" id="PRO_5020678632" description="Beta/gamma crystallin" evidence="1">
    <location>
        <begin position="31"/>
        <end position="116"/>
    </location>
</feature>
<reference evidence="2 3" key="1">
    <citation type="submission" date="2019-03" db="EMBL/GenBank/DDBJ databases">
        <title>Sequencing the genomes of 1000 actinobacteria strains.</title>
        <authorList>
            <person name="Klenk H.-P."/>
        </authorList>
    </citation>
    <scope>NUCLEOTIDE SEQUENCE [LARGE SCALE GENOMIC DNA]</scope>
    <source>
        <strain evidence="2 3">DSM 43805</strain>
    </source>
</reference>
<organism evidence="2 3">
    <name type="scientific">Paractinoplanes brasiliensis</name>
    <dbReference type="NCBI Taxonomy" id="52695"/>
    <lineage>
        <taxon>Bacteria</taxon>
        <taxon>Bacillati</taxon>
        <taxon>Actinomycetota</taxon>
        <taxon>Actinomycetes</taxon>
        <taxon>Micromonosporales</taxon>
        <taxon>Micromonosporaceae</taxon>
        <taxon>Paractinoplanes</taxon>
    </lineage>
</organism>
<dbReference type="OrthoDB" id="3387692at2"/>
<keyword evidence="3" id="KW-1185">Reference proteome</keyword>
<dbReference type="Proteomes" id="UP000294901">
    <property type="component" value="Unassembled WGS sequence"/>
</dbReference>
<sequence>MRLIAKRTAGLAATLVTALSVTLSASPASAAEPVRNPDTGLVFYSSNPTQVVGRQAAPDDVCRPIPAGATWAIDWYNAFPNGVGGYTTADCSGAPRFYVDSFHSWPANFLLSYRAL</sequence>
<comment type="caution">
    <text evidence="2">The sequence shown here is derived from an EMBL/GenBank/DDBJ whole genome shotgun (WGS) entry which is preliminary data.</text>
</comment>
<evidence type="ECO:0000313" key="2">
    <source>
        <dbReference type="EMBL" id="TDO42039.1"/>
    </source>
</evidence>
<gene>
    <name evidence="2" type="ORF">C8E87_5802</name>
</gene>
<proteinExistence type="predicted"/>
<evidence type="ECO:0000313" key="3">
    <source>
        <dbReference type="Proteomes" id="UP000294901"/>
    </source>
</evidence>
<accession>A0A4R6JZ30</accession>
<feature type="signal peptide" evidence="1">
    <location>
        <begin position="1"/>
        <end position="30"/>
    </location>
</feature>
<dbReference type="RefSeq" id="WP_133875981.1">
    <property type="nucleotide sequence ID" value="NZ_BOMD01000112.1"/>
</dbReference>
<evidence type="ECO:0000256" key="1">
    <source>
        <dbReference type="SAM" id="SignalP"/>
    </source>
</evidence>
<name>A0A4R6JZ30_9ACTN</name>